<dbReference type="Proteomes" id="UP000318681">
    <property type="component" value="Unassembled WGS sequence"/>
</dbReference>
<dbReference type="EMBL" id="VNIM01000051">
    <property type="protein sequence ID" value="TVV73182.1"/>
    <property type="molecule type" value="Genomic_DNA"/>
</dbReference>
<organism evidence="1 2">
    <name type="scientific">Alterirhizorhabdus solaris</name>
    <dbReference type="NCBI Taxonomy" id="2529389"/>
    <lineage>
        <taxon>Bacteria</taxon>
        <taxon>Pseudomonadati</taxon>
        <taxon>Pseudomonadota</taxon>
        <taxon>Alphaproteobacteria</taxon>
        <taxon>Sphingomonadales</taxon>
        <taxon>Rhizorhabdaceae</taxon>
        <taxon>Alterirhizorhabdus</taxon>
    </lineage>
</organism>
<dbReference type="RefSeq" id="WP_145152520.1">
    <property type="nucleotide sequence ID" value="NZ_VNIM01000051.1"/>
</dbReference>
<comment type="caution">
    <text evidence="1">The sequence shown here is derived from an EMBL/GenBank/DDBJ whole genome shotgun (WGS) entry which is preliminary data.</text>
</comment>
<name>A0A558R1G0_9SPHN</name>
<dbReference type="OrthoDB" id="7190499at2"/>
<keyword evidence="2" id="KW-1185">Reference proteome</keyword>
<accession>A0A558R1G0</accession>
<dbReference type="AlphaFoldDB" id="A0A558R1G0"/>
<protein>
    <submittedName>
        <fullName evidence="1">Uncharacterized protein</fullName>
    </submittedName>
</protein>
<sequence>MATRPDPIRLIHDNDPAWIIELWLRIHDGRPAPVTAERINKAALEALRALSAHLEPGKQRAVKAALD</sequence>
<evidence type="ECO:0000313" key="2">
    <source>
        <dbReference type="Proteomes" id="UP000318681"/>
    </source>
</evidence>
<gene>
    <name evidence="1" type="ORF">FOY91_12900</name>
</gene>
<proteinExistence type="predicted"/>
<reference evidence="1 2" key="1">
    <citation type="submission" date="2019-07" db="EMBL/GenBank/DDBJ databases">
        <title>Sphingomonas solaris sp. nov., isolated from a solar panel from Boston, Massachusetts.</title>
        <authorList>
            <person name="Tanner K."/>
            <person name="Pascual J."/>
            <person name="Mancuso C."/>
            <person name="Pereto J."/>
            <person name="Khalil A."/>
            <person name="Vilanova C."/>
        </authorList>
    </citation>
    <scope>NUCLEOTIDE SEQUENCE [LARGE SCALE GENOMIC DNA]</scope>
    <source>
        <strain evidence="1 2">R4DWN</strain>
    </source>
</reference>
<evidence type="ECO:0000313" key="1">
    <source>
        <dbReference type="EMBL" id="TVV73182.1"/>
    </source>
</evidence>